<name>A0ABW1HT35_9ACTN</name>
<feature type="compositionally biased region" description="Low complexity" evidence="1">
    <location>
        <begin position="400"/>
        <end position="416"/>
    </location>
</feature>
<protein>
    <submittedName>
        <fullName evidence="4">Methyltransferase domain-containing protein</fullName>
    </submittedName>
</protein>
<dbReference type="Gene3D" id="6.10.250.3100">
    <property type="match status" value="1"/>
</dbReference>
<keyword evidence="4" id="KW-0489">Methyltransferase</keyword>
<evidence type="ECO:0000259" key="3">
    <source>
        <dbReference type="Pfam" id="PF08484"/>
    </source>
</evidence>
<dbReference type="Gene3D" id="6.20.50.110">
    <property type="entry name" value="Methyltransferase, zinc-binding domain"/>
    <property type="match status" value="1"/>
</dbReference>
<evidence type="ECO:0000313" key="5">
    <source>
        <dbReference type="Proteomes" id="UP001596207"/>
    </source>
</evidence>
<dbReference type="InterPro" id="IPR029063">
    <property type="entry name" value="SAM-dependent_MTases_sf"/>
</dbReference>
<evidence type="ECO:0000256" key="1">
    <source>
        <dbReference type="SAM" id="MobiDB-lite"/>
    </source>
</evidence>
<dbReference type="EMBL" id="JBHSQQ010000193">
    <property type="protein sequence ID" value="MFC5944487.1"/>
    <property type="molecule type" value="Genomic_DNA"/>
</dbReference>
<dbReference type="SUPFAM" id="SSF53335">
    <property type="entry name" value="S-adenosyl-L-methionine-dependent methyltransferases"/>
    <property type="match status" value="1"/>
</dbReference>
<evidence type="ECO:0000313" key="4">
    <source>
        <dbReference type="EMBL" id="MFC5944487.1"/>
    </source>
</evidence>
<sequence length="436" mass="47936">MSHLADVSPPTACRVCGGGVQEFLDLGRQPLSDRFRKPDELDDEFTYRLAVGRCDSCEMVQLTEEVPRDLMFHEVYPYHSSGSSVMREHFAMLARDFLATELTGPDPFIVEIGCNDGIMLRTIQEAGVRHLGFEPSSGVAAKAREKGIRVRTDFFEKATADDVRRTEGPANVIYAANTLCHIPYVQSVLEGVDALLAPDGVFVFEDPYLGDIVAKTSFDQIYDEHFFLFSATSVQGMAQRCGFELVDVQRLPVHGGEVRYTLARQGSRTPSAAVAQLLAAEREQELSDMATLRAFAGNVVKIRDELTALLHRLRAEGRSVVGYGATAKSATVTNFCGIGPDLVHSVYDTTPDKQNRLTPGAHIPVRPASAFSDPYPDYALLFAWNHAEEIMAKEQEFHQAGGRSRAGRTGRAPSGPLVRGCTPVADRQNDARIRLN</sequence>
<dbReference type="Gene3D" id="3.40.50.720">
    <property type="entry name" value="NAD(P)-binding Rossmann-like Domain"/>
    <property type="match status" value="1"/>
</dbReference>
<dbReference type="Gene3D" id="3.40.50.150">
    <property type="entry name" value="Vaccinia Virus protein VP39"/>
    <property type="match status" value="1"/>
</dbReference>
<dbReference type="Pfam" id="PF13489">
    <property type="entry name" value="Methyltransf_23"/>
    <property type="match status" value="1"/>
</dbReference>
<dbReference type="GO" id="GO:0008168">
    <property type="term" value="F:methyltransferase activity"/>
    <property type="evidence" value="ECO:0007669"/>
    <property type="project" value="UniProtKB-KW"/>
</dbReference>
<accession>A0ABW1HT35</accession>
<organism evidence="4 5">
    <name type="scientific">Micromonospora harpali</name>
    <dbReference type="NCBI Taxonomy" id="1490225"/>
    <lineage>
        <taxon>Bacteria</taxon>
        <taxon>Bacillati</taxon>
        <taxon>Actinomycetota</taxon>
        <taxon>Actinomycetes</taxon>
        <taxon>Micromonosporales</taxon>
        <taxon>Micromonosporaceae</taxon>
        <taxon>Micromonospora</taxon>
    </lineage>
</organism>
<proteinExistence type="predicted"/>
<feature type="domain" description="Methyltransferase putative zinc binding" evidence="2">
    <location>
        <begin position="13"/>
        <end position="72"/>
    </location>
</feature>
<reference evidence="5" key="1">
    <citation type="journal article" date="2019" name="Int. J. Syst. Evol. Microbiol.">
        <title>The Global Catalogue of Microorganisms (GCM) 10K type strain sequencing project: providing services to taxonomists for standard genome sequencing and annotation.</title>
        <authorList>
            <consortium name="The Broad Institute Genomics Platform"/>
            <consortium name="The Broad Institute Genome Sequencing Center for Infectious Disease"/>
            <person name="Wu L."/>
            <person name="Ma J."/>
        </authorList>
    </citation>
    <scope>NUCLEOTIDE SEQUENCE [LARGE SCALE GENOMIC DNA]</scope>
    <source>
        <strain evidence="5">CGMCC 4.7173</strain>
    </source>
</reference>
<gene>
    <name evidence="4" type="ORF">ACFPZ4_23820</name>
</gene>
<feature type="region of interest" description="Disordered" evidence="1">
    <location>
        <begin position="396"/>
        <end position="436"/>
    </location>
</feature>
<keyword evidence="5" id="KW-1185">Reference proteome</keyword>
<evidence type="ECO:0000259" key="2">
    <source>
        <dbReference type="Pfam" id="PF08421"/>
    </source>
</evidence>
<dbReference type="GO" id="GO:0032259">
    <property type="term" value="P:methylation"/>
    <property type="evidence" value="ECO:0007669"/>
    <property type="project" value="UniProtKB-KW"/>
</dbReference>
<feature type="domain" description="C-methyltransferase" evidence="3">
    <location>
        <begin position="252"/>
        <end position="403"/>
    </location>
</feature>
<keyword evidence="4" id="KW-0808">Transferase</keyword>
<dbReference type="PANTHER" id="PTHR43861:SF5">
    <property type="entry name" value="BLL5978 PROTEIN"/>
    <property type="match status" value="1"/>
</dbReference>
<dbReference type="InterPro" id="IPR013691">
    <property type="entry name" value="MeTrfase_14"/>
</dbReference>
<dbReference type="InterPro" id="IPR013630">
    <property type="entry name" value="Methyltransf_Zn-bd_dom_put"/>
</dbReference>
<comment type="caution">
    <text evidence="4">The sequence shown here is derived from an EMBL/GenBank/DDBJ whole genome shotgun (WGS) entry which is preliminary data.</text>
</comment>
<dbReference type="PANTHER" id="PTHR43861">
    <property type="entry name" value="TRANS-ACONITATE 2-METHYLTRANSFERASE-RELATED"/>
    <property type="match status" value="1"/>
</dbReference>
<dbReference type="InterPro" id="IPR038576">
    <property type="entry name" value="Methyltransf_Zn-bd_dom_put_sf"/>
</dbReference>
<dbReference type="Pfam" id="PF08484">
    <property type="entry name" value="Methyltransf_14"/>
    <property type="match status" value="1"/>
</dbReference>
<feature type="compositionally biased region" description="Basic and acidic residues" evidence="1">
    <location>
        <begin position="427"/>
        <end position="436"/>
    </location>
</feature>
<dbReference type="Proteomes" id="UP001596207">
    <property type="component" value="Unassembled WGS sequence"/>
</dbReference>
<dbReference type="Pfam" id="PF08421">
    <property type="entry name" value="Methyltransf_13"/>
    <property type="match status" value="1"/>
</dbReference>
<dbReference type="RefSeq" id="WP_377537314.1">
    <property type="nucleotide sequence ID" value="NZ_JBHSQQ010000193.1"/>
</dbReference>